<comment type="similarity">
    <text evidence="2 8">Belongs to the methyltransferase superfamily. L-isoaspartyl/D-aspartyl protein methyltransferase family.</text>
</comment>
<name>A0A6G1SF26_9ACAR</name>
<keyword evidence="3" id="KW-0963">Cytoplasm</keyword>
<keyword evidence="6 8" id="KW-0949">S-adenosyl-L-methionine</keyword>
<reference evidence="9" key="1">
    <citation type="submission" date="2018-10" db="EMBL/GenBank/DDBJ databases">
        <title>Transcriptome assembly of Aceria tosichella (Wheat curl mite) Type 2.</title>
        <authorList>
            <person name="Scully E.D."/>
            <person name="Geib S.M."/>
            <person name="Palmer N.A."/>
            <person name="Gupta A.K."/>
            <person name="Sarath G."/>
            <person name="Tatineni S."/>
        </authorList>
    </citation>
    <scope>NUCLEOTIDE SEQUENCE</scope>
    <source>
        <strain evidence="9">LincolnNE</strain>
    </source>
</reference>
<accession>A0A6G1SF26</accession>
<dbReference type="FunFam" id="3.40.50.150:FF:000027">
    <property type="entry name" value="Protein-L-isoaspartate O-methyltransferase"/>
    <property type="match status" value="1"/>
</dbReference>
<evidence type="ECO:0000256" key="1">
    <source>
        <dbReference type="ARBA" id="ARBA00004496"/>
    </source>
</evidence>
<evidence type="ECO:0000256" key="2">
    <source>
        <dbReference type="ARBA" id="ARBA00005369"/>
    </source>
</evidence>
<proteinExistence type="inferred from homology"/>
<evidence type="ECO:0000256" key="3">
    <source>
        <dbReference type="ARBA" id="ARBA00022490"/>
    </source>
</evidence>
<dbReference type="EMBL" id="GGYP01004365">
    <property type="protein sequence ID" value="MDE49136.1"/>
    <property type="molecule type" value="Transcribed_RNA"/>
</dbReference>
<dbReference type="SUPFAM" id="SSF53335">
    <property type="entry name" value="S-adenosyl-L-methionine-dependent methyltransferases"/>
    <property type="match status" value="1"/>
</dbReference>
<dbReference type="Gene3D" id="3.40.50.150">
    <property type="entry name" value="Vaccinia Virus protein VP39"/>
    <property type="match status" value="1"/>
</dbReference>
<dbReference type="InterPro" id="IPR029063">
    <property type="entry name" value="SAM-dependent_MTases_sf"/>
</dbReference>
<dbReference type="NCBIfam" id="TIGR00080">
    <property type="entry name" value="pimt"/>
    <property type="match status" value="1"/>
</dbReference>
<evidence type="ECO:0000256" key="8">
    <source>
        <dbReference type="RuleBase" id="RU003802"/>
    </source>
</evidence>
<keyword evidence="4 8" id="KW-0489">Methyltransferase</keyword>
<evidence type="ECO:0000256" key="7">
    <source>
        <dbReference type="ARBA" id="ARBA00035815"/>
    </source>
</evidence>
<dbReference type="GO" id="GO:0005737">
    <property type="term" value="C:cytoplasm"/>
    <property type="evidence" value="ECO:0007669"/>
    <property type="project" value="UniProtKB-SubCell"/>
</dbReference>
<evidence type="ECO:0000256" key="6">
    <source>
        <dbReference type="ARBA" id="ARBA00022691"/>
    </source>
</evidence>
<dbReference type="GO" id="GO:0032259">
    <property type="term" value="P:methylation"/>
    <property type="evidence" value="ECO:0007669"/>
    <property type="project" value="UniProtKB-KW"/>
</dbReference>
<gene>
    <name evidence="9" type="primary">Pcmt1_1</name>
    <name evidence="9" type="ORF">g.2555</name>
</gene>
<dbReference type="AlphaFoldDB" id="A0A6G1SF26"/>
<dbReference type="CDD" id="cd02440">
    <property type="entry name" value="AdoMet_MTases"/>
    <property type="match status" value="1"/>
</dbReference>
<dbReference type="Pfam" id="PF01135">
    <property type="entry name" value="PCMT"/>
    <property type="match status" value="1"/>
</dbReference>
<evidence type="ECO:0000256" key="5">
    <source>
        <dbReference type="ARBA" id="ARBA00022679"/>
    </source>
</evidence>
<dbReference type="PANTHER" id="PTHR11579:SF0">
    <property type="entry name" value="PROTEIN-L-ISOASPARTATE(D-ASPARTATE) O-METHYLTRANSFERASE"/>
    <property type="match status" value="1"/>
</dbReference>
<dbReference type="PROSITE" id="PS01279">
    <property type="entry name" value="PCMT"/>
    <property type="match status" value="1"/>
</dbReference>
<protein>
    <recommendedName>
        <fullName evidence="8">Protein-L-isoaspartate O-methyltransferase</fullName>
        <ecNumber evidence="8">2.1.1.77</ecNumber>
    </recommendedName>
</protein>
<keyword evidence="5 8" id="KW-0808">Transferase</keyword>
<sequence>MSMRQLVTYLKETNMIKDPRVEQTMLKVDRACYCPSKQPYIDSPYSIGYNATISAPHMHAYALECLKDKLVDGARVLDVGSGSGYLTACLAHMVGPNGRVFGVEHIEELVKQSEKNIKRDCPELLESGRVKIVLADGRVGLKEYSPFDVIHVGATAEGLPQLLVDQLKEGGRMVIPVQKISDDQIFECVDKQGDTIRRTELLPVRYVPLTNAATQLGRK</sequence>
<evidence type="ECO:0000313" key="9">
    <source>
        <dbReference type="EMBL" id="MDE49136.1"/>
    </source>
</evidence>
<dbReference type="PANTHER" id="PTHR11579">
    <property type="entry name" value="PROTEIN-L-ISOASPARTATE O-METHYLTRANSFERASE"/>
    <property type="match status" value="1"/>
</dbReference>
<organism evidence="9">
    <name type="scientific">Aceria tosichella</name>
    <name type="common">wheat curl mite</name>
    <dbReference type="NCBI Taxonomy" id="561515"/>
    <lineage>
        <taxon>Eukaryota</taxon>
        <taxon>Metazoa</taxon>
        <taxon>Ecdysozoa</taxon>
        <taxon>Arthropoda</taxon>
        <taxon>Chelicerata</taxon>
        <taxon>Arachnida</taxon>
        <taxon>Acari</taxon>
        <taxon>Acariformes</taxon>
        <taxon>Trombidiformes</taxon>
        <taxon>Prostigmata</taxon>
        <taxon>Eupodina</taxon>
        <taxon>Eriophyoidea</taxon>
        <taxon>Eriophyidae</taxon>
        <taxon>Eriophyinae</taxon>
        <taxon>Aceriini</taxon>
        <taxon>Aceria</taxon>
    </lineage>
</organism>
<dbReference type="EC" id="2.1.1.77" evidence="8"/>
<evidence type="ECO:0000256" key="4">
    <source>
        <dbReference type="ARBA" id="ARBA00022603"/>
    </source>
</evidence>
<dbReference type="InterPro" id="IPR000682">
    <property type="entry name" value="PCMT"/>
</dbReference>
<comment type="catalytic activity">
    <reaction evidence="7">
        <text>[protein]-L-isoaspartate + S-adenosyl-L-methionine = [protein]-L-isoaspartate alpha-methyl ester + S-adenosyl-L-homocysteine</text>
        <dbReference type="Rhea" id="RHEA:12705"/>
        <dbReference type="Rhea" id="RHEA-COMP:12143"/>
        <dbReference type="Rhea" id="RHEA-COMP:12144"/>
        <dbReference type="ChEBI" id="CHEBI:57856"/>
        <dbReference type="ChEBI" id="CHEBI:59789"/>
        <dbReference type="ChEBI" id="CHEBI:90596"/>
        <dbReference type="ChEBI" id="CHEBI:90598"/>
        <dbReference type="EC" id="2.1.1.77"/>
    </reaction>
    <physiologicalReaction direction="left-to-right" evidence="7">
        <dbReference type="Rhea" id="RHEA:12706"/>
    </physiologicalReaction>
</comment>
<comment type="subcellular location">
    <subcellularLocation>
        <location evidence="1">Cytoplasm</location>
    </subcellularLocation>
</comment>
<dbReference type="GO" id="GO:0004719">
    <property type="term" value="F:protein-L-isoaspartate (D-aspartate) O-methyltransferase activity"/>
    <property type="evidence" value="ECO:0007669"/>
    <property type="project" value="UniProtKB-UniRule"/>
</dbReference>